<protein>
    <submittedName>
        <fullName evidence="1">Uncharacterized protein</fullName>
    </submittedName>
</protein>
<dbReference type="EMBL" id="BGPR01001177">
    <property type="protein sequence ID" value="GBM47389.1"/>
    <property type="molecule type" value="Genomic_DNA"/>
</dbReference>
<evidence type="ECO:0000313" key="1">
    <source>
        <dbReference type="EMBL" id="GBM47389.1"/>
    </source>
</evidence>
<sequence length="100" mass="11831">MGFSVLQVASLKHVCIWESVERSREKLNLACHLPLEWRRFLWNTPWFSDLTLEVGMRFMGYGELHSNTSQHELRFPLCSRNTDRISFADLSRRTKIPVHI</sequence>
<accession>A0A4Y2G476</accession>
<reference evidence="1 2" key="1">
    <citation type="journal article" date="2019" name="Sci. Rep.">
        <title>Orb-weaving spider Araneus ventricosus genome elucidates the spidroin gene catalogue.</title>
        <authorList>
            <person name="Kono N."/>
            <person name="Nakamura H."/>
            <person name="Ohtoshi R."/>
            <person name="Moran D.A.P."/>
            <person name="Shinohara A."/>
            <person name="Yoshida Y."/>
            <person name="Fujiwara M."/>
            <person name="Mori M."/>
            <person name="Tomita M."/>
            <person name="Arakawa K."/>
        </authorList>
    </citation>
    <scope>NUCLEOTIDE SEQUENCE [LARGE SCALE GENOMIC DNA]</scope>
</reference>
<name>A0A4Y2G476_ARAVE</name>
<evidence type="ECO:0000313" key="2">
    <source>
        <dbReference type="Proteomes" id="UP000499080"/>
    </source>
</evidence>
<organism evidence="1 2">
    <name type="scientific">Araneus ventricosus</name>
    <name type="common">Orbweaver spider</name>
    <name type="synonym">Epeira ventricosa</name>
    <dbReference type="NCBI Taxonomy" id="182803"/>
    <lineage>
        <taxon>Eukaryota</taxon>
        <taxon>Metazoa</taxon>
        <taxon>Ecdysozoa</taxon>
        <taxon>Arthropoda</taxon>
        <taxon>Chelicerata</taxon>
        <taxon>Arachnida</taxon>
        <taxon>Araneae</taxon>
        <taxon>Araneomorphae</taxon>
        <taxon>Entelegynae</taxon>
        <taxon>Araneoidea</taxon>
        <taxon>Araneidae</taxon>
        <taxon>Araneus</taxon>
    </lineage>
</organism>
<keyword evidence="2" id="KW-1185">Reference proteome</keyword>
<dbReference type="Proteomes" id="UP000499080">
    <property type="component" value="Unassembled WGS sequence"/>
</dbReference>
<proteinExistence type="predicted"/>
<dbReference type="AlphaFoldDB" id="A0A4Y2G476"/>
<comment type="caution">
    <text evidence="1">The sequence shown here is derived from an EMBL/GenBank/DDBJ whole genome shotgun (WGS) entry which is preliminary data.</text>
</comment>
<gene>
    <name evidence="1" type="ORF">AVEN_39936_1</name>
</gene>